<dbReference type="AlphaFoldDB" id="A0A6S7CP05"/>
<protein>
    <recommendedName>
        <fullName evidence="3">N-acetyltransferase domain-containing protein</fullName>
    </recommendedName>
</protein>
<evidence type="ECO:0000313" key="5">
    <source>
        <dbReference type="Proteomes" id="UP000494203"/>
    </source>
</evidence>
<evidence type="ECO:0000313" key="4">
    <source>
        <dbReference type="EMBL" id="CAB3817694.1"/>
    </source>
</evidence>
<dbReference type="InterPro" id="IPR050832">
    <property type="entry name" value="Bact_Acetyltransf"/>
</dbReference>
<reference evidence="4 5" key="1">
    <citation type="submission" date="2020-04" db="EMBL/GenBank/DDBJ databases">
        <authorList>
            <person name="De Canck E."/>
        </authorList>
    </citation>
    <scope>NUCLEOTIDE SEQUENCE [LARGE SCALE GENOMIC DNA]</scope>
    <source>
        <strain evidence="4 5">LMG 26788</strain>
    </source>
</reference>
<keyword evidence="1" id="KW-0808">Transferase</keyword>
<dbReference type="CDD" id="cd04301">
    <property type="entry name" value="NAT_SF"/>
    <property type="match status" value="1"/>
</dbReference>
<dbReference type="EMBL" id="CADIKZ010000001">
    <property type="protein sequence ID" value="CAB3817694.1"/>
    <property type="molecule type" value="Genomic_DNA"/>
</dbReference>
<feature type="domain" description="N-acetyltransferase" evidence="3">
    <location>
        <begin position="34"/>
        <end position="199"/>
    </location>
</feature>
<dbReference type="SUPFAM" id="SSF55729">
    <property type="entry name" value="Acyl-CoA N-acyltransferases (Nat)"/>
    <property type="match status" value="1"/>
</dbReference>
<keyword evidence="2" id="KW-0012">Acyltransferase</keyword>
<evidence type="ECO:0000256" key="1">
    <source>
        <dbReference type="ARBA" id="ARBA00022679"/>
    </source>
</evidence>
<proteinExistence type="predicted"/>
<organism evidence="4 5">
    <name type="scientific">Achromobacter pulmonis</name>
    <dbReference type="NCBI Taxonomy" id="1389932"/>
    <lineage>
        <taxon>Bacteria</taxon>
        <taxon>Pseudomonadati</taxon>
        <taxon>Pseudomonadota</taxon>
        <taxon>Betaproteobacteria</taxon>
        <taxon>Burkholderiales</taxon>
        <taxon>Alcaligenaceae</taxon>
        <taxon>Achromobacter</taxon>
    </lineage>
</organism>
<accession>A0A6S7CP05</accession>
<gene>
    <name evidence="4" type="ORF">LMG26788_00102</name>
</gene>
<dbReference type="PROSITE" id="PS51186">
    <property type="entry name" value="GNAT"/>
    <property type="match status" value="1"/>
</dbReference>
<dbReference type="Proteomes" id="UP000494203">
    <property type="component" value="Unassembled WGS sequence"/>
</dbReference>
<dbReference type="Pfam" id="PF00583">
    <property type="entry name" value="Acetyltransf_1"/>
    <property type="match status" value="1"/>
</dbReference>
<name>A0A6S7CP05_9BURK</name>
<evidence type="ECO:0000259" key="3">
    <source>
        <dbReference type="PROSITE" id="PS51186"/>
    </source>
</evidence>
<dbReference type="Gene3D" id="3.40.630.30">
    <property type="match status" value="1"/>
</dbReference>
<dbReference type="InterPro" id="IPR016181">
    <property type="entry name" value="Acyl_CoA_acyltransferase"/>
</dbReference>
<sequence length="199" mass="21771">MIMPAARAAVKPAAFRVADVPCHPTQEPMPAAPVTLRQATARDADTIAAMHAASWAATYRGLLPDGFLDAGLADNRRVHWQEQLRGRDADAQAVFIAEQAGQPIGFVCVKQERDHPDDVLLDNLHVLAPHQGTGAGKLMVARATDWARARGASRLYLYALEGNNRAIAFYERQGWRHTGTESDQIGGIAVQARRYERPV</sequence>
<dbReference type="PANTHER" id="PTHR43877">
    <property type="entry name" value="AMINOALKYLPHOSPHONATE N-ACETYLTRANSFERASE-RELATED-RELATED"/>
    <property type="match status" value="1"/>
</dbReference>
<dbReference type="InterPro" id="IPR000182">
    <property type="entry name" value="GNAT_dom"/>
</dbReference>
<dbReference type="GO" id="GO:0016747">
    <property type="term" value="F:acyltransferase activity, transferring groups other than amino-acyl groups"/>
    <property type="evidence" value="ECO:0007669"/>
    <property type="project" value="InterPro"/>
</dbReference>
<evidence type="ECO:0000256" key="2">
    <source>
        <dbReference type="ARBA" id="ARBA00023315"/>
    </source>
</evidence>
<keyword evidence="5" id="KW-1185">Reference proteome</keyword>